<reference evidence="2 3" key="1">
    <citation type="submission" date="2021-01" db="EMBL/GenBank/DDBJ databases">
        <title>Genomic Encyclopedia of Type Strains, Phase IV (KMG-IV): sequencing the most valuable type-strain genomes for metagenomic binning, comparative biology and taxonomic classification.</title>
        <authorList>
            <person name="Goeker M."/>
        </authorList>
    </citation>
    <scope>NUCLEOTIDE SEQUENCE [LARGE SCALE GENOMIC DNA]</scope>
    <source>
        <strain evidence="2 3">DSM 24834</strain>
    </source>
</reference>
<evidence type="ECO:0000313" key="2">
    <source>
        <dbReference type="EMBL" id="MBM7586638.1"/>
    </source>
</evidence>
<dbReference type="InterPro" id="IPR035919">
    <property type="entry name" value="EAL_sf"/>
</dbReference>
<comment type="caution">
    <text evidence="2">The sequence shown here is derived from an EMBL/GenBank/DDBJ whole genome shotgun (WGS) entry which is preliminary data.</text>
</comment>
<dbReference type="Gene3D" id="1.20.5.170">
    <property type="match status" value="1"/>
</dbReference>
<keyword evidence="3" id="KW-1185">Reference proteome</keyword>
<gene>
    <name evidence="2" type="ORF">JOC86_003190</name>
</gene>
<protein>
    <submittedName>
        <fullName evidence="2">EAL domain-containing protein (Putative c-di-GMP-specific phosphodiesterase class I)</fullName>
    </submittedName>
</protein>
<dbReference type="Pfam" id="PF00563">
    <property type="entry name" value="EAL"/>
    <property type="match status" value="1"/>
</dbReference>
<name>A0ABS2NFN0_9BACI</name>
<dbReference type="PROSITE" id="PS50883">
    <property type="entry name" value="EAL"/>
    <property type="match status" value="1"/>
</dbReference>
<dbReference type="InterPro" id="IPR050706">
    <property type="entry name" value="Cyclic-di-GMP_PDE-like"/>
</dbReference>
<dbReference type="PANTHER" id="PTHR33121">
    <property type="entry name" value="CYCLIC DI-GMP PHOSPHODIESTERASE PDEF"/>
    <property type="match status" value="1"/>
</dbReference>
<dbReference type="SMART" id="SM00052">
    <property type="entry name" value="EAL"/>
    <property type="match status" value="1"/>
</dbReference>
<dbReference type="PANTHER" id="PTHR33121:SF82">
    <property type="entry name" value="SIGNAL TRANSDUCTION PROTEIN CONTAINING A EAL DOMAIN"/>
    <property type="match status" value="1"/>
</dbReference>
<dbReference type="SUPFAM" id="SSF141868">
    <property type="entry name" value="EAL domain-like"/>
    <property type="match status" value="1"/>
</dbReference>
<dbReference type="Proteomes" id="UP001646157">
    <property type="component" value="Unassembled WGS sequence"/>
</dbReference>
<dbReference type="InterPro" id="IPR001633">
    <property type="entry name" value="EAL_dom"/>
</dbReference>
<dbReference type="RefSeq" id="WP_205173836.1">
    <property type="nucleotide sequence ID" value="NZ_JAFBDZ010000003.1"/>
</dbReference>
<dbReference type="InterPro" id="IPR018842">
    <property type="entry name" value="YkuI_C"/>
</dbReference>
<accession>A0ABS2NFN0</accession>
<evidence type="ECO:0000313" key="3">
    <source>
        <dbReference type="Proteomes" id="UP001646157"/>
    </source>
</evidence>
<dbReference type="Pfam" id="PF10388">
    <property type="entry name" value="YkuI_C"/>
    <property type="match status" value="1"/>
</dbReference>
<evidence type="ECO:0000259" key="1">
    <source>
        <dbReference type="PROSITE" id="PS50883"/>
    </source>
</evidence>
<proteinExistence type="predicted"/>
<dbReference type="Gene3D" id="3.20.20.450">
    <property type="entry name" value="EAL domain"/>
    <property type="match status" value="1"/>
</dbReference>
<organism evidence="2 3">
    <name type="scientific">Rossellomorea pakistanensis</name>
    <dbReference type="NCBI Taxonomy" id="992288"/>
    <lineage>
        <taxon>Bacteria</taxon>
        <taxon>Bacillati</taxon>
        <taxon>Bacillota</taxon>
        <taxon>Bacilli</taxon>
        <taxon>Bacillales</taxon>
        <taxon>Bacillaceae</taxon>
        <taxon>Rossellomorea</taxon>
    </lineage>
</organism>
<dbReference type="Gene3D" id="3.30.450.20">
    <property type="entry name" value="PAS domain"/>
    <property type="match status" value="1"/>
</dbReference>
<dbReference type="EMBL" id="JAFBDZ010000003">
    <property type="protein sequence ID" value="MBM7586638.1"/>
    <property type="molecule type" value="Genomic_DNA"/>
</dbReference>
<dbReference type="InterPro" id="IPR029151">
    <property type="entry name" value="Sensor-like_sf"/>
</dbReference>
<sequence length="407" mass="47843">MDPLDILSNLHCVTPHFQPIFSADEHRIIGYEILGRFQNQSECLSLGPFFQDEEIPDEYRLEVDNIVLQKAIEHMISKGQQDKVLFINRDAKILTESNGEELIELFKSYVDKGLQLNKIVIEISESHFTNELERLVHLLLYYKTFGIKIAIDNMGEKIGQWNQFSTFSPDIFKVDLKHLKKEVGNQAYNDILFSLSILARKLGASLLFENIELDYQLHFAWKNGGRFYQGYYLHKPSPSLQDPNILKEKLKSKCQSFIQIEKKNLQSVYQFAERIQQELQEMVPKLKKQNEDLNAFLRQLGNRLSYMCFRLYICDENGFQKSHNLFKQNGEWIDQPKYLGKNWSWRSYFLENIIEMQNEQRGILSDSYSDIETGGTIRTFSFPLGNQDYLFIDISHDYLYEQDGFLL</sequence>
<dbReference type="CDD" id="cd01948">
    <property type="entry name" value="EAL"/>
    <property type="match status" value="1"/>
</dbReference>
<dbReference type="SUPFAM" id="SSF103190">
    <property type="entry name" value="Sensory domain-like"/>
    <property type="match status" value="1"/>
</dbReference>
<feature type="domain" description="EAL" evidence="1">
    <location>
        <begin position="1"/>
        <end position="250"/>
    </location>
</feature>